<dbReference type="Pfam" id="PF13411">
    <property type="entry name" value="MerR_1"/>
    <property type="match status" value="1"/>
</dbReference>
<evidence type="ECO:0000259" key="2">
    <source>
        <dbReference type="PROSITE" id="PS50937"/>
    </source>
</evidence>
<dbReference type="OrthoDB" id="5242095at2"/>
<dbReference type="PANTHER" id="PTHR30204">
    <property type="entry name" value="REDOX-CYCLING DRUG-SENSING TRANSCRIPTIONAL ACTIVATOR SOXR"/>
    <property type="match status" value="1"/>
</dbReference>
<dbReference type="RefSeq" id="WP_091526053.1">
    <property type="nucleotide sequence ID" value="NZ_LT629772.1"/>
</dbReference>
<dbReference type="SUPFAM" id="SSF46955">
    <property type="entry name" value="Putative DNA-binding domain"/>
    <property type="match status" value="1"/>
</dbReference>
<feature type="domain" description="HTH merR-type" evidence="2">
    <location>
        <begin position="1"/>
        <end position="73"/>
    </location>
</feature>
<dbReference type="PANTHER" id="PTHR30204:SF93">
    <property type="entry name" value="HTH MERR-TYPE DOMAIN-CONTAINING PROTEIN"/>
    <property type="match status" value="1"/>
</dbReference>
<dbReference type="PROSITE" id="PS50937">
    <property type="entry name" value="HTH_MERR_2"/>
    <property type="match status" value="1"/>
</dbReference>
<dbReference type="Gene3D" id="1.10.1660.10">
    <property type="match status" value="1"/>
</dbReference>
<reference evidence="3 4" key="1">
    <citation type="submission" date="2016-10" db="EMBL/GenBank/DDBJ databases">
        <authorList>
            <person name="de Groot N.N."/>
        </authorList>
    </citation>
    <scope>NUCLEOTIDE SEQUENCE [LARGE SCALE GENOMIC DNA]</scope>
    <source>
        <strain evidence="3 4">DSM 21800</strain>
    </source>
</reference>
<sequence length="244" mass="27448">MGWSTQQIADLAGTTLRTVRHYHEIGVLAEPPRGANGYKDYGVSHLTQLLRIRRLVDFGAPLSEIRSMRLVDDTEKASLEYRDKLRHLDDEAERAILRLETIRAGIREELDAEESAARSVFLPPSADKDFMTVLSRLLHADTLSSWNSLLETRPENAALSEFVDLDESSTPTSRSDLATRLADVVRQLYADHPELADPVFAPGRQRPLARAAIGIALKELYRPAQLDVLVRLNALLRRDDRSVE</sequence>
<dbReference type="GO" id="GO:0003677">
    <property type="term" value="F:DNA binding"/>
    <property type="evidence" value="ECO:0007669"/>
    <property type="project" value="UniProtKB-KW"/>
</dbReference>
<organism evidence="3 4">
    <name type="scientific">Microlunatus soli</name>
    <dbReference type="NCBI Taxonomy" id="630515"/>
    <lineage>
        <taxon>Bacteria</taxon>
        <taxon>Bacillati</taxon>
        <taxon>Actinomycetota</taxon>
        <taxon>Actinomycetes</taxon>
        <taxon>Propionibacteriales</taxon>
        <taxon>Propionibacteriaceae</taxon>
        <taxon>Microlunatus</taxon>
    </lineage>
</organism>
<dbReference type="STRING" id="630515.SAMN04489812_3019"/>
<evidence type="ECO:0000313" key="3">
    <source>
        <dbReference type="EMBL" id="SDS78393.1"/>
    </source>
</evidence>
<gene>
    <name evidence="3" type="ORF">SAMN04489812_3019</name>
</gene>
<dbReference type="AlphaFoldDB" id="A0A1H1V141"/>
<protein>
    <submittedName>
        <fullName evidence="3">DNA-binding transcriptional regulator, MerR family</fullName>
    </submittedName>
</protein>
<dbReference type="GO" id="GO:0003700">
    <property type="term" value="F:DNA-binding transcription factor activity"/>
    <property type="evidence" value="ECO:0007669"/>
    <property type="project" value="InterPro"/>
</dbReference>
<name>A0A1H1V141_9ACTN</name>
<accession>A0A1H1V141</accession>
<dbReference type="SMART" id="SM00422">
    <property type="entry name" value="HTH_MERR"/>
    <property type="match status" value="1"/>
</dbReference>
<dbReference type="InterPro" id="IPR009061">
    <property type="entry name" value="DNA-bd_dom_put_sf"/>
</dbReference>
<proteinExistence type="predicted"/>
<keyword evidence="4" id="KW-1185">Reference proteome</keyword>
<keyword evidence="1 3" id="KW-0238">DNA-binding</keyword>
<evidence type="ECO:0000256" key="1">
    <source>
        <dbReference type="ARBA" id="ARBA00023125"/>
    </source>
</evidence>
<dbReference type="InterPro" id="IPR047057">
    <property type="entry name" value="MerR_fam"/>
</dbReference>
<dbReference type="Proteomes" id="UP000199103">
    <property type="component" value="Chromosome I"/>
</dbReference>
<dbReference type="EMBL" id="LT629772">
    <property type="protein sequence ID" value="SDS78393.1"/>
    <property type="molecule type" value="Genomic_DNA"/>
</dbReference>
<dbReference type="CDD" id="cd00592">
    <property type="entry name" value="HTH_MerR-like"/>
    <property type="match status" value="1"/>
</dbReference>
<dbReference type="InterPro" id="IPR000551">
    <property type="entry name" value="MerR-type_HTH_dom"/>
</dbReference>
<evidence type="ECO:0000313" key="4">
    <source>
        <dbReference type="Proteomes" id="UP000199103"/>
    </source>
</evidence>